<reference evidence="4 5" key="1">
    <citation type="submission" date="2020-04" db="EMBL/GenBank/DDBJ databases">
        <title>Vibrio sp. SM6, a novel species isolated from seawater.</title>
        <authorList>
            <person name="Wang X."/>
        </authorList>
    </citation>
    <scope>NUCLEOTIDE SEQUENCE [LARGE SCALE GENOMIC DNA]</scope>
    <source>
        <strain evidence="4 5">SM6</strain>
    </source>
</reference>
<dbReference type="EC" id="3.1.3.104" evidence="4"/>
<gene>
    <name evidence="4" type="primary">yigB</name>
    <name evidence="4" type="ORF">HGP28_12180</name>
</gene>
<dbReference type="SUPFAM" id="SSF56784">
    <property type="entry name" value="HAD-like"/>
    <property type="match status" value="1"/>
</dbReference>
<keyword evidence="5" id="KW-1185">Reference proteome</keyword>
<evidence type="ECO:0000256" key="3">
    <source>
        <dbReference type="ARBA" id="ARBA00022842"/>
    </source>
</evidence>
<organism evidence="4 5">
    <name type="scientific">Vibrio agarilyticus</name>
    <dbReference type="NCBI Taxonomy" id="2726741"/>
    <lineage>
        <taxon>Bacteria</taxon>
        <taxon>Pseudomonadati</taxon>
        <taxon>Pseudomonadota</taxon>
        <taxon>Gammaproteobacteria</taxon>
        <taxon>Vibrionales</taxon>
        <taxon>Vibrionaceae</taxon>
        <taxon>Vibrio</taxon>
    </lineage>
</organism>
<dbReference type="Gene3D" id="1.20.120.1600">
    <property type="match status" value="1"/>
</dbReference>
<dbReference type="InterPro" id="IPR006439">
    <property type="entry name" value="HAD-SF_hydro_IA"/>
</dbReference>
<proteinExistence type="predicted"/>
<keyword evidence="2 4" id="KW-0378">Hydrolase</keyword>
<evidence type="ECO:0000313" key="4">
    <source>
        <dbReference type="EMBL" id="NLS13650.1"/>
    </source>
</evidence>
<keyword evidence="3" id="KW-0460">Magnesium</keyword>
<evidence type="ECO:0000313" key="5">
    <source>
        <dbReference type="Proteomes" id="UP000535589"/>
    </source>
</evidence>
<comment type="caution">
    <text evidence="4">The sequence shown here is derived from an EMBL/GenBank/DDBJ whole genome shotgun (WGS) entry which is preliminary data.</text>
</comment>
<dbReference type="Gene3D" id="3.40.50.1000">
    <property type="entry name" value="HAD superfamily/HAD-like"/>
    <property type="match status" value="1"/>
</dbReference>
<dbReference type="GO" id="GO:0043726">
    <property type="term" value="F:5-amino-6-(5-phosphoribitylamino)uracil phosphatase activity"/>
    <property type="evidence" value="ECO:0007669"/>
    <property type="project" value="UniProtKB-EC"/>
</dbReference>
<dbReference type="Proteomes" id="UP000535589">
    <property type="component" value="Unassembled WGS sequence"/>
</dbReference>
<dbReference type="PANTHER" id="PTHR46470">
    <property type="entry name" value="N-ACYLNEURAMINATE-9-PHOSPHATASE"/>
    <property type="match status" value="1"/>
</dbReference>
<name>A0A7X8TRU5_9VIBR</name>
<dbReference type="EMBL" id="JABAIK010000011">
    <property type="protein sequence ID" value="NLS13650.1"/>
    <property type="molecule type" value="Genomic_DNA"/>
</dbReference>
<dbReference type="InterPro" id="IPR036412">
    <property type="entry name" value="HAD-like_sf"/>
</dbReference>
<dbReference type="NCBIfam" id="NF008018">
    <property type="entry name" value="PRK10748.1"/>
    <property type="match status" value="1"/>
</dbReference>
<dbReference type="RefSeq" id="WP_168836746.1">
    <property type="nucleotide sequence ID" value="NZ_JABAIK010000011.1"/>
</dbReference>
<dbReference type="SFLD" id="SFLDS00003">
    <property type="entry name" value="Haloacid_Dehalogenase"/>
    <property type="match status" value="1"/>
</dbReference>
<accession>A0A7X8TRU5</accession>
<sequence length="238" mass="26609">MVIYRPFAAIQAVTFDLDDTLYDNRPVIMALEQQMRLWLQDTHPATAHLTEQDWRQLRLQALSRWPKLKSDVSASRHAQLRLGFLQSGYTPLRAEKAACDGMTVAHYWRNQVTVPQETHHVLTALAQHFPLVAITNGNVDVTKIGLSDYFCAVLKAGIDGEAKPDASLFAQAAARLSVNPSAIMHVGDHLLTDVLGANLAGFCSCWFNPTSQTVRHTPKARSLPHWEIRRLPQLLALL</sequence>
<dbReference type="SFLD" id="SFLDG01129">
    <property type="entry name" value="C1.5:_HAD__Beta-PGM__Phosphata"/>
    <property type="match status" value="1"/>
</dbReference>
<dbReference type="InterPro" id="IPR051400">
    <property type="entry name" value="HAD-like_hydrolase"/>
</dbReference>
<dbReference type="AlphaFoldDB" id="A0A7X8TRU5"/>
<evidence type="ECO:0000256" key="2">
    <source>
        <dbReference type="ARBA" id="ARBA00022801"/>
    </source>
</evidence>
<dbReference type="Pfam" id="PF00702">
    <property type="entry name" value="Hydrolase"/>
    <property type="match status" value="1"/>
</dbReference>
<dbReference type="NCBIfam" id="TIGR01549">
    <property type="entry name" value="HAD-SF-IA-v1"/>
    <property type="match status" value="1"/>
</dbReference>
<protein>
    <submittedName>
        <fullName evidence="4">5-amino-6-(5-phospho-D-ribitylamino)uracil phosphatase YigB</fullName>
        <ecNumber evidence="4">3.1.3.104</ecNumber>
    </submittedName>
</protein>
<comment type="cofactor">
    <cofactor evidence="1">
        <name>Mg(2+)</name>
        <dbReference type="ChEBI" id="CHEBI:18420"/>
    </cofactor>
</comment>
<dbReference type="InterPro" id="IPR023214">
    <property type="entry name" value="HAD_sf"/>
</dbReference>
<dbReference type="PANTHER" id="PTHR46470:SF4">
    <property type="entry name" value="5-AMINO-6-(5-PHOSPHO-D-RIBITYLAMINO)URACIL PHOSPHATASE YIGB"/>
    <property type="match status" value="1"/>
</dbReference>
<dbReference type="GO" id="GO:0009231">
    <property type="term" value="P:riboflavin biosynthetic process"/>
    <property type="evidence" value="ECO:0007669"/>
    <property type="project" value="TreeGrafter"/>
</dbReference>
<evidence type="ECO:0000256" key="1">
    <source>
        <dbReference type="ARBA" id="ARBA00001946"/>
    </source>
</evidence>